<dbReference type="EMBL" id="FNQF01000007">
    <property type="protein sequence ID" value="SEA55086.1"/>
    <property type="molecule type" value="Genomic_DNA"/>
</dbReference>
<dbReference type="InterPro" id="IPR057736">
    <property type="entry name" value="SAF_PseI/NeuA/NeuB"/>
</dbReference>
<dbReference type="InterPro" id="IPR036732">
    <property type="entry name" value="AFP_Neu5c_C_sf"/>
</dbReference>
<dbReference type="InterPro" id="IPR013785">
    <property type="entry name" value="Aldolase_TIM"/>
</dbReference>
<dbReference type="Gene3D" id="3.90.1210.10">
    <property type="entry name" value="Antifreeze-like/N-acetylneuraminic acid synthase C-terminal domain"/>
    <property type="match status" value="1"/>
</dbReference>
<accession>A0A1H4C3X5</accession>
<dbReference type="InterPro" id="IPR006190">
    <property type="entry name" value="SAF_AFP_Neu5Ac"/>
</dbReference>
<gene>
    <name evidence="2" type="ORF">SAMN05421540_10734</name>
</gene>
<dbReference type="Proteomes" id="UP000198820">
    <property type="component" value="Unassembled WGS sequence"/>
</dbReference>
<dbReference type="InterPro" id="IPR013974">
    <property type="entry name" value="SAF"/>
</dbReference>
<dbReference type="GO" id="GO:0016051">
    <property type="term" value="P:carbohydrate biosynthetic process"/>
    <property type="evidence" value="ECO:0007669"/>
    <property type="project" value="InterPro"/>
</dbReference>
<evidence type="ECO:0000259" key="1">
    <source>
        <dbReference type="PROSITE" id="PS50844"/>
    </source>
</evidence>
<dbReference type="AlphaFoldDB" id="A0A1H4C3X5"/>
<dbReference type="RefSeq" id="WP_093244402.1">
    <property type="nucleotide sequence ID" value="NZ_FNQF01000007.1"/>
</dbReference>
<dbReference type="SUPFAM" id="SSF51269">
    <property type="entry name" value="AFP III-like domain"/>
    <property type="match status" value="1"/>
</dbReference>
<dbReference type="PANTHER" id="PTHR42966">
    <property type="entry name" value="N-ACETYLNEURAMINATE SYNTHASE"/>
    <property type="match status" value="1"/>
</dbReference>
<dbReference type="Pfam" id="PF03102">
    <property type="entry name" value="NeuB"/>
    <property type="match status" value="1"/>
</dbReference>
<keyword evidence="3" id="KW-1185">Reference proteome</keyword>
<dbReference type="GO" id="GO:0047444">
    <property type="term" value="F:N-acylneuraminate-9-phosphate synthase activity"/>
    <property type="evidence" value="ECO:0007669"/>
    <property type="project" value="TreeGrafter"/>
</dbReference>
<sequence>MRKNSIIYTIAEVGQAHDGSLGMLYAYIDAVAETGVSAIKFQTHIAHAESSELEPFRVKFSKQDKTRYDYWERMSFTQKQWIEIGKYTKSKGLDFISSPFSNAAVDVLEKAEVDCYKIGSGEVTNLLLLEKIVMTNKPVIISSGMSSYDELDAAVHFLLKNKVDLSVLQCTTAYPTQPEEYGLNVIAELKNRYPDLKIGFSDHSGSLSAGIAATTLGAEILEFHVVFHKQMFGPDVKSSLTIEETKQLVKYSNEVKLSLNHPIDKTDIEKYKSLKSIFEKTLAVNKNLEKGHILSFEDLEAKKPKSQGIDASRYKEVIGKTLNKDFNAWSFIQEDDLV</sequence>
<organism evidence="2 3">
    <name type="scientific">Psychroflexus halocasei</name>
    <dbReference type="NCBI Taxonomy" id="908615"/>
    <lineage>
        <taxon>Bacteria</taxon>
        <taxon>Pseudomonadati</taxon>
        <taxon>Bacteroidota</taxon>
        <taxon>Flavobacteriia</taxon>
        <taxon>Flavobacteriales</taxon>
        <taxon>Flavobacteriaceae</taxon>
        <taxon>Psychroflexus</taxon>
    </lineage>
</organism>
<dbReference type="Pfam" id="PF08666">
    <property type="entry name" value="SAF"/>
    <property type="match status" value="1"/>
</dbReference>
<dbReference type="InterPro" id="IPR051690">
    <property type="entry name" value="PseI-like"/>
</dbReference>
<dbReference type="InterPro" id="IPR013132">
    <property type="entry name" value="PseI/NeuA/B-like_N"/>
</dbReference>
<dbReference type="Gene3D" id="3.20.20.70">
    <property type="entry name" value="Aldolase class I"/>
    <property type="match status" value="1"/>
</dbReference>
<evidence type="ECO:0000313" key="2">
    <source>
        <dbReference type="EMBL" id="SEA55086.1"/>
    </source>
</evidence>
<feature type="domain" description="AFP-like" evidence="1">
    <location>
        <begin position="281"/>
        <end position="338"/>
    </location>
</feature>
<protein>
    <submittedName>
        <fullName evidence="2">N-acetylneuraminate synthase</fullName>
    </submittedName>
</protein>
<dbReference type="PANTHER" id="PTHR42966:SF1">
    <property type="entry name" value="SIALIC ACID SYNTHASE"/>
    <property type="match status" value="1"/>
</dbReference>
<dbReference type="PROSITE" id="PS50844">
    <property type="entry name" value="AFP_LIKE"/>
    <property type="match status" value="1"/>
</dbReference>
<proteinExistence type="predicted"/>
<name>A0A1H4C3X5_9FLAO</name>
<evidence type="ECO:0000313" key="3">
    <source>
        <dbReference type="Proteomes" id="UP000198820"/>
    </source>
</evidence>
<dbReference type="SUPFAM" id="SSF51569">
    <property type="entry name" value="Aldolase"/>
    <property type="match status" value="1"/>
</dbReference>
<reference evidence="2 3" key="1">
    <citation type="submission" date="2016-10" db="EMBL/GenBank/DDBJ databases">
        <authorList>
            <person name="de Groot N.N."/>
        </authorList>
    </citation>
    <scope>NUCLEOTIDE SEQUENCE [LARGE SCALE GENOMIC DNA]</scope>
    <source>
        <strain evidence="2 3">DSM 23581</strain>
    </source>
</reference>
<dbReference type="CDD" id="cd11615">
    <property type="entry name" value="SAF_NeuB_like"/>
    <property type="match status" value="1"/>
</dbReference>
<dbReference type="STRING" id="908615.SAMN05421540_10734"/>